<comment type="caution">
    <text evidence="2">The sequence shown here is derived from an EMBL/GenBank/DDBJ whole genome shotgun (WGS) entry which is preliminary data.</text>
</comment>
<feature type="region of interest" description="Disordered" evidence="1">
    <location>
        <begin position="14"/>
        <end position="34"/>
    </location>
</feature>
<name>A0A392VIN8_9FABA</name>
<reference evidence="2 3" key="1">
    <citation type="journal article" date="2018" name="Front. Plant Sci.">
        <title>Red Clover (Trifolium pratense) and Zigzag Clover (T. medium) - A Picture of Genomic Similarities and Differences.</title>
        <authorList>
            <person name="Dluhosova J."/>
            <person name="Istvanek J."/>
            <person name="Nedelnik J."/>
            <person name="Repkova J."/>
        </authorList>
    </citation>
    <scope>NUCLEOTIDE SEQUENCE [LARGE SCALE GENOMIC DNA]</scope>
    <source>
        <strain evidence="3">cv. 10/8</strain>
        <tissue evidence="2">Leaf</tissue>
    </source>
</reference>
<feature type="non-terminal residue" evidence="2">
    <location>
        <position position="1"/>
    </location>
</feature>
<accession>A0A392VIN8</accession>
<dbReference type="Proteomes" id="UP000265520">
    <property type="component" value="Unassembled WGS sequence"/>
</dbReference>
<dbReference type="EMBL" id="LXQA011162256">
    <property type="protein sequence ID" value="MCI87282.1"/>
    <property type="molecule type" value="Genomic_DNA"/>
</dbReference>
<sequence>AVPELGEHVLVLPSTPGAAHSEPGADTVHRVDFG</sequence>
<evidence type="ECO:0000256" key="1">
    <source>
        <dbReference type="SAM" id="MobiDB-lite"/>
    </source>
</evidence>
<organism evidence="2 3">
    <name type="scientific">Trifolium medium</name>
    <dbReference type="NCBI Taxonomy" id="97028"/>
    <lineage>
        <taxon>Eukaryota</taxon>
        <taxon>Viridiplantae</taxon>
        <taxon>Streptophyta</taxon>
        <taxon>Embryophyta</taxon>
        <taxon>Tracheophyta</taxon>
        <taxon>Spermatophyta</taxon>
        <taxon>Magnoliopsida</taxon>
        <taxon>eudicotyledons</taxon>
        <taxon>Gunneridae</taxon>
        <taxon>Pentapetalae</taxon>
        <taxon>rosids</taxon>
        <taxon>fabids</taxon>
        <taxon>Fabales</taxon>
        <taxon>Fabaceae</taxon>
        <taxon>Papilionoideae</taxon>
        <taxon>50 kb inversion clade</taxon>
        <taxon>NPAAA clade</taxon>
        <taxon>Hologalegina</taxon>
        <taxon>IRL clade</taxon>
        <taxon>Trifolieae</taxon>
        <taxon>Trifolium</taxon>
    </lineage>
</organism>
<keyword evidence="3" id="KW-1185">Reference proteome</keyword>
<protein>
    <submittedName>
        <fullName evidence="2">Uncharacterized protein</fullName>
    </submittedName>
</protein>
<dbReference type="AlphaFoldDB" id="A0A392VIN8"/>
<evidence type="ECO:0000313" key="2">
    <source>
        <dbReference type="EMBL" id="MCI87282.1"/>
    </source>
</evidence>
<proteinExistence type="predicted"/>
<evidence type="ECO:0000313" key="3">
    <source>
        <dbReference type="Proteomes" id="UP000265520"/>
    </source>
</evidence>